<name>A0ABQ5FWA2_9ASTR</name>
<evidence type="ECO:0000256" key="1">
    <source>
        <dbReference type="ARBA" id="ARBA00022679"/>
    </source>
</evidence>
<dbReference type="Gene3D" id="3.30.420.10">
    <property type="entry name" value="Ribonuclease H-like superfamily/Ribonuclease H"/>
    <property type="match status" value="1"/>
</dbReference>
<feature type="domain" description="Reverse transcriptase RNase H-like" evidence="8">
    <location>
        <begin position="364"/>
        <end position="461"/>
    </location>
</feature>
<feature type="compositionally biased region" description="Basic residues" evidence="7">
    <location>
        <begin position="1"/>
        <end position="12"/>
    </location>
</feature>
<evidence type="ECO:0000313" key="9">
    <source>
        <dbReference type="EMBL" id="GJT67173.1"/>
    </source>
</evidence>
<evidence type="ECO:0000256" key="7">
    <source>
        <dbReference type="SAM" id="MobiDB-lite"/>
    </source>
</evidence>
<evidence type="ECO:0000256" key="3">
    <source>
        <dbReference type="ARBA" id="ARBA00022722"/>
    </source>
</evidence>
<keyword evidence="6 9" id="KW-0695">RNA-directed DNA polymerase</keyword>
<sequence length="575" mass="65194">MAPRGRPTRTTRSRPVTATPPPVTTTPPPVTDPTTTTSVTSAQLQAMIDEGIETDAEQQDFLADGLEGFDSDCEDLQLNVTSILMTEKVDTYDSEVDDAPTTSMIFMAKVSPIGSFVGDEETRDKSKKKQLQEYHSSKISRRFPEDLARSSIPDKWNFTFDLVPGAAHGSDGAPYRLAPSEMKELADQLQELSDKGFIRPSSSPWGAPVLFVKKKDGSLRMCIDYRELNKLTSKQEHEEHLKIILELLKKEELYAKFSKCEFWIPKVQFLGHVIDNKGIHVDPAKIESVKDWASPKTPTEIRQFLGLAGYYRRFIEGFSKIAKPMTKLTQKKVKFEWGDKQEAAFQLLKQKLCSAPILALPEGSEDFIVYCDASKKGLGAVLMQREKVISYASRQLKIHEKNYTTHDLELGAVVFALKIWRHYLYGTKCTVFTDHKSLQHILNQKELNMRQRRWLELLSDYDCDIRYHPGKANVVADALSRKEREPPLRVRALVMTISLDLPKQILNAQTEARKPENIKSEDVGGMLIENAKFPEALRTEKLEPRTDGTLCLNGRSWLPCYGDLRTVIMHESPKS</sequence>
<evidence type="ECO:0000256" key="5">
    <source>
        <dbReference type="ARBA" id="ARBA00022801"/>
    </source>
</evidence>
<dbReference type="PANTHER" id="PTHR37984:SF5">
    <property type="entry name" value="PROTEIN NYNRIN-LIKE"/>
    <property type="match status" value="1"/>
</dbReference>
<feature type="compositionally biased region" description="Pro residues" evidence="7">
    <location>
        <begin position="18"/>
        <end position="31"/>
    </location>
</feature>
<reference evidence="9" key="2">
    <citation type="submission" date="2022-01" db="EMBL/GenBank/DDBJ databases">
        <authorList>
            <person name="Yamashiro T."/>
            <person name="Shiraishi A."/>
            <person name="Satake H."/>
            <person name="Nakayama K."/>
        </authorList>
    </citation>
    <scope>NUCLEOTIDE SEQUENCE</scope>
</reference>
<evidence type="ECO:0000256" key="2">
    <source>
        <dbReference type="ARBA" id="ARBA00022695"/>
    </source>
</evidence>
<protein>
    <submittedName>
        <fullName evidence="9">Reverse transcriptase domain-containing protein</fullName>
    </submittedName>
</protein>
<feature type="region of interest" description="Disordered" evidence="7">
    <location>
        <begin position="1"/>
        <end position="38"/>
    </location>
</feature>
<evidence type="ECO:0000256" key="4">
    <source>
        <dbReference type="ARBA" id="ARBA00022759"/>
    </source>
</evidence>
<gene>
    <name evidence="9" type="ORF">Tco_1018653</name>
</gene>
<organism evidence="9 10">
    <name type="scientific">Tanacetum coccineum</name>
    <dbReference type="NCBI Taxonomy" id="301880"/>
    <lineage>
        <taxon>Eukaryota</taxon>
        <taxon>Viridiplantae</taxon>
        <taxon>Streptophyta</taxon>
        <taxon>Embryophyta</taxon>
        <taxon>Tracheophyta</taxon>
        <taxon>Spermatophyta</taxon>
        <taxon>Magnoliopsida</taxon>
        <taxon>eudicotyledons</taxon>
        <taxon>Gunneridae</taxon>
        <taxon>Pentapetalae</taxon>
        <taxon>asterids</taxon>
        <taxon>campanulids</taxon>
        <taxon>Asterales</taxon>
        <taxon>Asteraceae</taxon>
        <taxon>Asteroideae</taxon>
        <taxon>Anthemideae</taxon>
        <taxon>Anthemidinae</taxon>
        <taxon>Tanacetum</taxon>
    </lineage>
</organism>
<dbReference type="CDD" id="cd09274">
    <property type="entry name" value="RNase_HI_RT_Ty3"/>
    <property type="match status" value="1"/>
</dbReference>
<comment type="caution">
    <text evidence="9">The sequence shown here is derived from an EMBL/GenBank/DDBJ whole genome shotgun (WGS) entry which is preliminary data.</text>
</comment>
<dbReference type="InterPro" id="IPR043502">
    <property type="entry name" value="DNA/RNA_pol_sf"/>
</dbReference>
<keyword evidence="4" id="KW-0255">Endonuclease</keyword>
<dbReference type="SUPFAM" id="SSF56672">
    <property type="entry name" value="DNA/RNA polymerases"/>
    <property type="match status" value="1"/>
</dbReference>
<evidence type="ECO:0000259" key="8">
    <source>
        <dbReference type="Pfam" id="PF17917"/>
    </source>
</evidence>
<keyword evidence="3" id="KW-0540">Nuclease</keyword>
<dbReference type="Gene3D" id="3.10.10.10">
    <property type="entry name" value="HIV Type 1 Reverse Transcriptase, subunit A, domain 1"/>
    <property type="match status" value="1"/>
</dbReference>
<dbReference type="GO" id="GO:0003964">
    <property type="term" value="F:RNA-directed DNA polymerase activity"/>
    <property type="evidence" value="ECO:0007669"/>
    <property type="project" value="UniProtKB-KW"/>
</dbReference>
<reference evidence="9" key="1">
    <citation type="journal article" date="2022" name="Int. J. Mol. Sci.">
        <title>Draft Genome of Tanacetum Coccineum: Genomic Comparison of Closely Related Tanacetum-Family Plants.</title>
        <authorList>
            <person name="Yamashiro T."/>
            <person name="Shiraishi A."/>
            <person name="Nakayama K."/>
            <person name="Satake H."/>
        </authorList>
    </citation>
    <scope>NUCLEOTIDE SEQUENCE</scope>
</reference>
<dbReference type="Pfam" id="PF17917">
    <property type="entry name" value="RT_RNaseH"/>
    <property type="match status" value="1"/>
</dbReference>
<dbReference type="InterPro" id="IPR043128">
    <property type="entry name" value="Rev_trsase/Diguanyl_cyclase"/>
</dbReference>
<dbReference type="InterPro" id="IPR036397">
    <property type="entry name" value="RNaseH_sf"/>
</dbReference>
<evidence type="ECO:0000256" key="6">
    <source>
        <dbReference type="ARBA" id="ARBA00022918"/>
    </source>
</evidence>
<keyword evidence="2" id="KW-0548">Nucleotidyltransferase</keyword>
<proteinExistence type="predicted"/>
<evidence type="ECO:0000313" key="10">
    <source>
        <dbReference type="Proteomes" id="UP001151760"/>
    </source>
</evidence>
<dbReference type="Gene3D" id="3.30.70.270">
    <property type="match status" value="2"/>
</dbReference>
<accession>A0ABQ5FWA2</accession>
<keyword evidence="5" id="KW-0378">Hydrolase</keyword>
<dbReference type="Proteomes" id="UP001151760">
    <property type="component" value="Unassembled WGS sequence"/>
</dbReference>
<feature type="region of interest" description="Disordered" evidence="7">
    <location>
        <begin position="117"/>
        <end position="136"/>
    </location>
</feature>
<dbReference type="EMBL" id="BQNB010017783">
    <property type="protein sequence ID" value="GJT67173.1"/>
    <property type="molecule type" value="Genomic_DNA"/>
</dbReference>
<dbReference type="PANTHER" id="PTHR37984">
    <property type="entry name" value="PROTEIN CBG26694"/>
    <property type="match status" value="1"/>
</dbReference>
<dbReference type="InterPro" id="IPR050951">
    <property type="entry name" value="Retrovirus_Pol_polyprotein"/>
</dbReference>
<keyword evidence="1" id="KW-0808">Transferase</keyword>
<keyword evidence="10" id="KW-1185">Reference proteome</keyword>
<dbReference type="InterPro" id="IPR041373">
    <property type="entry name" value="RT_RNaseH"/>
</dbReference>
<feature type="compositionally biased region" description="Basic and acidic residues" evidence="7">
    <location>
        <begin position="120"/>
        <end position="136"/>
    </location>
</feature>